<reference evidence="1 2" key="1">
    <citation type="submission" date="2005-09" db="EMBL/GenBank/DDBJ databases">
        <authorList>
            <person name="Mural R.J."/>
            <person name="Li P.W."/>
            <person name="Adams M.D."/>
            <person name="Amanatides P.G."/>
            <person name="Baden-Tillson H."/>
            <person name="Barnstead M."/>
            <person name="Chin S.H."/>
            <person name="Dew I."/>
            <person name="Evans C.A."/>
            <person name="Ferriera S."/>
            <person name="Flanigan M."/>
            <person name="Fosler C."/>
            <person name="Glodek A."/>
            <person name="Gu Z."/>
            <person name="Holt R.A."/>
            <person name="Jennings D."/>
            <person name="Kraft C.L."/>
            <person name="Lu F."/>
            <person name="Nguyen T."/>
            <person name="Nusskern D.R."/>
            <person name="Pfannkoch C.M."/>
            <person name="Sitter C."/>
            <person name="Sutton G.G."/>
            <person name="Venter J.C."/>
            <person name="Wang Z."/>
            <person name="Woodage T."/>
            <person name="Zheng X.H."/>
            <person name="Zhong F."/>
        </authorList>
    </citation>
    <scope>NUCLEOTIDE SEQUENCE [LARGE SCALE GENOMIC DNA]</scope>
    <source>
        <strain>BN</strain>
        <strain evidence="2">Sprague-Dawley</strain>
    </source>
</reference>
<dbReference type="Proteomes" id="UP000234681">
    <property type="component" value="Chromosome 14"/>
</dbReference>
<gene>
    <name evidence="1" type="ORF">rCG_57204</name>
</gene>
<evidence type="ECO:0000313" key="2">
    <source>
        <dbReference type="Proteomes" id="UP000234681"/>
    </source>
</evidence>
<dbReference type="AlphaFoldDB" id="A6KPI1"/>
<protein>
    <submittedName>
        <fullName evidence="1">RCG57204</fullName>
    </submittedName>
</protein>
<organism evidence="1 2">
    <name type="scientific">Rattus norvegicus</name>
    <name type="common">Rat</name>
    <dbReference type="NCBI Taxonomy" id="10116"/>
    <lineage>
        <taxon>Eukaryota</taxon>
        <taxon>Metazoa</taxon>
        <taxon>Chordata</taxon>
        <taxon>Craniata</taxon>
        <taxon>Vertebrata</taxon>
        <taxon>Euteleostomi</taxon>
        <taxon>Mammalia</taxon>
        <taxon>Eutheria</taxon>
        <taxon>Euarchontoglires</taxon>
        <taxon>Glires</taxon>
        <taxon>Rodentia</taxon>
        <taxon>Myomorpha</taxon>
        <taxon>Muroidea</taxon>
        <taxon>Muridae</taxon>
        <taxon>Murinae</taxon>
        <taxon>Rattus</taxon>
    </lineage>
</organism>
<name>A6KPI1_RAT</name>
<dbReference type="EMBL" id="CH474079">
    <property type="protein sequence ID" value="EDL83984.1"/>
    <property type="molecule type" value="Genomic_DNA"/>
</dbReference>
<proteinExistence type="predicted"/>
<accession>A6KPI1</accession>
<sequence length="75" mass="8583">MTGKDWETSLLISHNCWVSRESGLLLPTSVPPFSKGNYETDLDKGKMNLFTVGQNWRERTSFLSSVSMVRIYQNP</sequence>
<evidence type="ECO:0000313" key="1">
    <source>
        <dbReference type="EMBL" id="EDL83984.1"/>
    </source>
</evidence>